<sequence>MEYESSLGQSNQDFSLDLRNFPFSRMQHDMYVILEVVRKHHGASFFEKLFSSIFGKKDTPHNPRLMAQSLVDACDTKTTQELSAQLSEDPALCQVRSNLVKHALDQKRLYETPVYREMLFQACLSIYIGGANPRNMQTVGQVYINYLRHIADTMKKSLLSVRSSALQNINVSKISMDDLNKGLEEMEPEDAMALHELNFALHTLERNKELMAQMLTSITIPVDLAELNKLSPSQNIHSGFVGEGGSGTGAEKETVVIRKVTAVADVMRFIPPLHSLALNIAKRLQTIESAIPQHYLLEARVRTEAFRTLLLRVELRHPHVRAHMLPAYKKMLDAYYKAYKRASKTTPDMKEFPIFSEFAQAAYLSHLHRKSLGLEPPQVGQILKDAKEAVDLAVTLEANPNQRKMQARITEQLPNYGVIL</sequence>
<dbReference type="EMBL" id="NZEX01000034">
    <property type="protein sequence ID" value="MAH62487.1"/>
    <property type="molecule type" value="Genomic_DNA"/>
</dbReference>
<dbReference type="AlphaFoldDB" id="A0A2D6YH30"/>
<dbReference type="Proteomes" id="UP000226525">
    <property type="component" value="Unassembled WGS sequence"/>
</dbReference>
<name>A0A2D6YH30_9DELT</name>
<proteinExistence type="predicted"/>
<accession>A0A2D6YH30</accession>
<evidence type="ECO:0000313" key="1">
    <source>
        <dbReference type="EMBL" id="MAH62487.1"/>
    </source>
</evidence>
<gene>
    <name evidence="1" type="ORF">CMN54_03375</name>
</gene>
<protein>
    <submittedName>
        <fullName evidence="1">Uncharacterized protein</fullName>
    </submittedName>
</protein>
<organism evidence="1 2">
    <name type="scientific">SAR324 cluster bacterium</name>
    <dbReference type="NCBI Taxonomy" id="2024889"/>
    <lineage>
        <taxon>Bacteria</taxon>
        <taxon>Deltaproteobacteria</taxon>
        <taxon>SAR324 cluster</taxon>
    </lineage>
</organism>
<evidence type="ECO:0000313" key="2">
    <source>
        <dbReference type="Proteomes" id="UP000226525"/>
    </source>
</evidence>
<comment type="caution">
    <text evidence="1">The sequence shown here is derived from an EMBL/GenBank/DDBJ whole genome shotgun (WGS) entry which is preliminary data.</text>
</comment>
<reference evidence="2" key="1">
    <citation type="submission" date="2017-09" db="EMBL/GenBank/DDBJ databases">
        <title>The Reconstruction of 2,631 Draft Metagenome-Assembled Genomes from the Global Oceans.</title>
        <authorList>
            <person name="Tully B.J."/>
            <person name="Graham E.D."/>
            <person name="Heidelberg J.F."/>
        </authorList>
    </citation>
    <scope>NUCLEOTIDE SEQUENCE [LARGE SCALE GENOMIC DNA]</scope>
</reference>